<comment type="caution">
    <text evidence="1">The sequence shown here is derived from an EMBL/GenBank/DDBJ whole genome shotgun (WGS) entry which is preliminary data.</text>
</comment>
<organism evidence="1 2">
    <name type="scientific">Natribaculum luteum</name>
    <dbReference type="NCBI Taxonomy" id="1586232"/>
    <lineage>
        <taxon>Archaea</taxon>
        <taxon>Methanobacteriati</taxon>
        <taxon>Methanobacteriota</taxon>
        <taxon>Stenosarchaea group</taxon>
        <taxon>Halobacteria</taxon>
        <taxon>Halobacteriales</taxon>
        <taxon>Natrialbaceae</taxon>
        <taxon>Natribaculum</taxon>
    </lineage>
</organism>
<reference evidence="1 2" key="1">
    <citation type="journal article" date="2014" name="Int. J. Syst. Evol. Microbiol.">
        <title>Complete genome sequence of Corynebacterium casei LMG S-19264T (=DSM 44701T), isolated from a smear-ripened cheese.</title>
        <authorList>
            <consortium name="US DOE Joint Genome Institute (JGI-PGF)"/>
            <person name="Walter F."/>
            <person name="Albersmeier A."/>
            <person name="Kalinowski J."/>
            <person name="Ruckert C."/>
        </authorList>
    </citation>
    <scope>NUCLEOTIDE SEQUENCE [LARGE SCALE GENOMIC DNA]</scope>
    <source>
        <strain evidence="1 2">IBRC-M 10912</strain>
    </source>
</reference>
<proteinExistence type="predicted"/>
<protein>
    <submittedName>
        <fullName evidence="1">Uncharacterized protein</fullName>
    </submittedName>
</protein>
<sequence>MLPARCVVSASSGGWAGSSDGTLTTSDLEADVLAQFAFTRWGDRLRSPQK</sequence>
<dbReference type="Proteomes" id="UP001595821">
    <property type="component" value="Unassembled WGS sequence"/>
</dbReference>
<dbReference type="GeneID" id="71854633"/>
<accession>A0ABD5NWY1</accession>
<evidence type="ECO:0000313" key="2">
    <source>
        <dbReference type="Proteomes" id="UP001595821"/>
    </source>
</evidence>
<dbReference type="AlphaFoldDB" id="A0ABD5NWY1"/>
<name>A0ABD5NWY1_9EURY</name>
<gene>
    <name evidence="1" type="ORF">ACFOZ7_06185</name>
</gene>
<dbReference type="EMBL" id="JBHSDJ010000013">
    <property type="protein sequence ID" value="MFC4246584.1"/>
    <property type="molecule type" value="Genomic_DNA"/>
</dbReference>
<evidence type="ECO:0000313" key="1">
    <source>
        <dbReference type="EMBL" id="MFC4246584.1"/>
    </source>
</evidence>
<dbReference type="RefSeq" id="WP_246966721.1">
    <property type="nucleotide sequence ID" value="NZ_CP095397.1"/>
</dbReference>